<comment type="caution">
    <text evidence="7">The sequence shown here is derived from an EMBL/GenBank/DDBJ whole genome shotgun (WGS) entry which is preliminary data.</text>
</comment>
<dbReference type="GO" id="GO:0016668">
    <property type="term" value="F:oxidoreductase activity, acting on a sulfur group of donors, NAD(P) as acceptor"/>
    <property type="evidence" value="ECO:0007669"/>
    <property type="project" value="UniProtKB-ARBA"/>
</dbReference>
<evidence type="ECO:0000256" key="3">
    <source>
        <dbReference type="ARBA" id="ARBA00023002"/>
    </source>
</evidence>
<dbReference type="PROSITE" id="PS00573">
    <property type="entry name" value="PYRIDINE_REDOX_2"/>
    <property type="match status" value="1"/>
</dbReference>
<accession>A0A554LH55</accession>
<dbReference type="PRINTS" id="PR00469">
    <property type="entry name" value="PNDRDTASEII"/>
</dbReference>
<dbReference type="AlphaFoldDB" id="A0A554LH55"/>
<keyword evidence="5" id="KW-0676">Redox-active center</keyword>
<dbReference type="InterPro" id="IPR023753">
    <property type="entry name" value="FAD/NAD-binding_dom"/>
</dbReference>
<evidence type="ECO:0000256" key="5">
    <source>
        <dbReference type="ARBA" id="ARBA00023284"/>
    </source>
</evidence>
<name>A0A554LH55_9BACT</name>
<proteinExistence type="predicted"/>
<organism evidence="7 8">
    <name type="scientific">Candidatus Berkelbacteria bacterium Licking1014_85</name>
    <dbReference type="NCBI Taxonomy" id="2017148"/>
    <lineage>
        <taxon>Bacteria</taxon>
        <taxon>Candidatus Berkelbacteria</taxon>
    </lineage>
</organism>
<dbReference type="InterPro" id="IPR008255">
    <property type="entry name" value="Pyr_nucl-diS_OxRdtase_2_AS"/>
</dbReference>
<keyword evidence="1" id="KW-0285">Flavoprotein</keyword>
<reference evidence="7 8" key="1">
    <citation type="submission" date="2017-07" db="EMBL/GenBank/DDBJ databases">
        <title>Mechanisms for carbon and nitrogen cycling indicate functional differentiation within the Candidate Phyla Radiation.</title>
        <authorList>
            <person name="Danczak R.E."/>
            <person name="Johnston M.D."/>
            <person name="Kenah C."/>
            <person name="Slattery M."/>
            <person name="Wrighton K.C."/>
            <person name="Wilkins M.J."/>
        </authorList>
    </citation>
    <scope>NUCLEOTIDE SEQUENCE [LARGE SCALE GENOMIC DNA]</scope>
    <source>
        <strain evidence="7">Licking1014_85</strain>
    </source>
</reference>
<dbReference type="Proteomes" id="UP000315589">
    <property type="component" value="Unassembled WGS sequence"/>
</dbReference>
<feature type="domain" description="FAD/NAD(P)-binding" evidence="6">
    <location>
        <begin position="2"/>
        <end position="290"/>
    </location>
</feature>
<evidence type="ECO:0000313" key="8">
    <source>
        <dbReference type="Proteomes" id="UP000315589"/>
    </source>
</evidence>
<dbReference type="Gene3D" id="3.50.50.60">
    <property type="entry name" value="FAD/NAD(P)-binding domain"/>
    <property type="match status" value="2"/>
</dbReference>
<dbReference type="SUPFAM" id="SSF51905">
    <property type="entry name" value="FAD/NAD(P)-binding domain"/>
    <property type="match status" value="1"/>
</dbReference>
<dbReference type="PANTHER" id="PTHR48105">
    <property type="entry name" value="THIOREDOXIN REDUCTASE 1-RELATED-RELATED"/>
    <property type="match status" value="1"/>
</dbReference>
<dbReference type="Pfam" id="PF07992">
    <property type="entry name" value="Pyr_redox_2"/>
    <property type="match status" value="1"/>
</dbReference>
<evidence type="ECO:0000259" key="6">
    <source>
        <dbReference type="Pfam" id="PF07992"/>
    </source>
</evidence>
<dbReference type="EMBL" id="VMGI01000085">
    <property type="protein sequence ID" value="TSC92165.1"/>
    <property type="molecule type" value="Genomic_DNA"/>
</dbReference>
<keyword evidence="2" id="KW-0274">FAD</keyword>
<evidence type="ECO:0000256" key="1">
    <source>
        <dbReference type="ARBA" id="ARBA00022630"/>
    </source>
</evidence>
<evidence type="ECO:0000256" key="4">
    <source>
        <dbReference type="ARBA" id="ARBA00023157"/>
    </source>
</evidence>
<keyword evidence="4" id="KW-1015">Disulfide bond</keyword>
<dbReference type="InterPro" id="IPR036188">
    <property type="entry name" value="FAD/NAD-bd_sf"/>
</dbReference>
<gene>
    <name evidence="7" type="ORF">CEN91_550</name>
</gene>
<keyword evidence="3" id="KW-0560">Oxidoreductase</keyword>
<dbReference type="InterPro" id="IPR050097">
    <property type="entry name" value="Ferredoxin-NADP_redctase_2"/>
</dbReference>
<dbReference type="PRINTS" id="PR00368">
    <property type="entry name" value="FADPNR"/>
</dbReference>
<protein>
    <submittedName>
        <fullName evidence="7">Thioredoxin reductase (NADPH)</fullName>
    </submittedName>
</protein>
<evidence type="ECO:0000313" key="7">
    <source>
        <dbReference type="EMBL" id="TSC92165.1"/>
    </source>
</evidence>
<evidence type="ECO:0000256" key="2">
    <source>
        <dbReference type="ARBA" id="ARBA00022827"/>
    </source>
</evidence>
<sequence>MYDLIIIGGSAAGCSAAIYAARRNLNFLLITADWGGEVARSGWVCNYLGFDRISGFELANIFKKQAIENKSKICENTTVEKINIINNIFEIIEKSDTEPKKWQAKSIILATGSQPRKLNLPGENELRGKGVSYCSTCDGPLYRNKRVIVIGGGNAGMESALMLKDICEKVYLIEVTDVLRGEKIYMEKIAKEKKIVLMLKTKPLKIIGENKVESIEVEINNKKQTIKTDGIFIHVGTVPNSDMAPKEIAKDKFGYISTNKLCETNLPGFYAVGDVADLPFKQISIAVGQGTTALLSVAKYLESK</sequence>